<reference evidence="1 2" key="1">
    <citation type="submission" date="2024-02" db="EMBL/GenBank/DDBJ databases">
        <title>Adaptive strategies in a cosmopolitan and abundant soil bacterium.</title>
        <authorList>
            <person name="Carini P."/>
        </authorList>
    </citation>
    <scope>NUCLEOTIDE SEQUENCE [LARGE SCALE GENOMIC DNA]</scope>
    <source>
        <strain evidence="1 2">AZCC 1608</strain>
    </source>
</reference>
<accession>A0ABU8BH70</accession>
<protein>
    <submittedName>
        <fullName evidence="1">Uncharacterized protein</fullName>
    </submittedName>
</protein>
<organism evidence="1 2">
    <name type="scientific">Bradyrhizobium algeriense</name>
    <dbReference type="NCBI Taxonomy" id="634784"/>
    <lineage>
        <taxon>Bacteria</taxon>
        <taxon>Pseudomonadati</taxon>
        <taxon>Pseudomonadota</taxon>
        <taxon>Alphaproteobacteria</taxon>
        <taxon>Hyphomicrobiales</taxon>
        <taxon>Nitrobacteraceae</taxon>
        <taxon>Bradyrhizobium</taxon>
    </lineage>
</organism>
<name>A0ABU8BH70_9BRAD</name>
<evidence type="ECO:0000313" key="1">
    <source>
        <dbReference type="EMBL" id="MEH2557484.1"/>
    </source>
</evidence>
<evidence type="ECO:0000313" key="2">
    <source>
        <dbReference type="Proteomes" id="UP001364224"/>
    </source>
</evidence>
<keyword evidence="2" id="KW-1185">Reference proteome</keyword>
<sequence length="63" mass="6868">MTLDDPGSISFRARVFEGISPIPAALLKVAYLTILPMSELGSMVDATLGGRLSRKSRYMCLIH</sequence>
<proteinExistence type="predicted"/>
<dbReference type="Proteomes" id="UP001364224">
    <property type="component" value="Unassembled WGS sequence"/>
</dbReference>
<dbReference type="EMBL" id="JAZHRV010000001">
    <property type="protein sequence ID" value="MEH2557484.1"/>
    <property type="molecule type" value="Genomic_DNA"/>
</dbReference>
<comment type="caution">
    <text evidence="1">The sequence shown here is derived from an EMBL/GenBank/DDBJ whole genome shotgun (WGS) entry which is preliminary data.</text>
</comment>
<gene>
    <name evidence="1" type="ORF">V1286_005013</name>
</gene>